<reference evidence="4 5" key="1">
    <citation type="journal article" date="2013" name="Nat. Commun.">
        <title>The evolution and pathogenic mechanisms of the rice sheath blight pathogen.</title>
        <authorList>
            <person name="Zheng A."/>
            <person name="Lin R."/>
            <person name="Xu L."/>
            <person name="Qin P."/>
            <person name="Tang C."/>
            <person name="Ai P."/>
            <person name="Zhang D."/>
            <person name="Liu Y."/>
            <person name="Sun Z."/>
            <person name="Feng H."/>
            <person name="Wang Y."/>
            <person name="Chen Y."/>
            <person name="Liang X."/>
            <person name="Fu R."/>
            <person name="Li Q."/>
            <person name="Zhang J."/>
            <person name="Yu X."/>
            <person name="Xie Z."/>
            <person name="Ding L."/>
            <person name="Guan P."/>
            <person name="Tang J."/>
            <person name="Liang Y."/>
            <person name="Wang S."/>
            <person name="Deng Q."/>
            <person name="Li S."/>
            <person name="Zhu J."/>
            <person name="Wang L."/>
            <person name="Liu H."/>
            <person name="Li P."/>
        </authorList>
    </citation>
    <scope>NUCLEOTIDE SEQUENCE [LARGE SCALE GENOMIC DNA]</scope>
    <source>
        <strain evidence="5">AG-1 IA</strain>
    </source>
</reference>
<dbReference type="InterPro" id="IPR015943">
    <property type="entry name" value="WD40/YVTN_repeat-like_dom_sf"/>
</dbReference>
<comment type="caution">
    <text evidence="4">The sequence shown here is derived from an EMBL/GenBank/DDBJ whole genome shotgun (WGS) entry which is preliminary data.</text>
</comment>
<dbReference type="PROSITE" id="PS50294">
    <property type="entry name" value="WD_REPEATS_REGION"/>
    <property type="match status" value="7"/>
</dbReference>
<dbReference type="InterPro" id="IPR020472">
    <property type="entry name" value="WD40_PAC1"/>
</dbReference>
<dbReference type="EMBL" id="AFRT01003796">
    <property type="protein sequence ID" value="ELU36278.1"/>
    <property type="molecule type" value="Genomic_DNA"/>
</dbReference>
<dbReference type="InterPro" id="IPR050349">
    <property type="entry name" value="WD_LIS1/nudF_dynein_reg"/>
</dbReference>
<organism evidence="4 5">
    <name type="scientific">Thanatephorus cucumeris (strain AG1-IA)</name>
    <name type="common">Rice sheath blight fungus</name>
    <name type="synonym">Rhizoctonia solani</name>
    <dbReference type="NCBI Taxonomy" id="983506"/>
    <lineage>
        <taxon>Eukaryota</taxon>
        <taxon>Fungi</taxon>
        <taxon>Dikarya</taxon>
        <taxon>Basidiomycota</taxon>
        <taxon>Agaricomycotina</taxon>
        <taxon>Agaricomycetes</taxon>
        <taxon>Cantharellales</taxon>
        <taxon>Ceratobasidiaceae</taxon>
        <taxon>Rhizoctonia</taxon>
        <taxon>Rhizoctonia solani AG-1</taxon>
    </lineage>
</organism>
<dbReference type="SMART" id="SM00320">
    <property type="entry name" value="WD40"/>
    <property type="match status" value="13"/>
</dbReference>
<dbReference type="InterPro" id="IPR019775">
    <property type="entry name" value="WD40_repeat_CS"/>
</dbReference>
<dbReference type="PANTHER" id="PTHR44129">
    <property type="entry name" value="WD REPEAT-CONTAINING PROTEIN POP1"/>
    <property type="match status" value="1"/>
</dbReference>
<keyword evidence="1 3" id="KW-0853">WD repeat</keyword>
<protein>
    <submittedName>
        <fullName evidence="4">Peptidase C14</fullName>
    </submittedName>
</protein>
<feature type="repeat" description="WD" evidence="3">
    <location>
        <begin position="767"/>
        <end position="808"/>
    </location>
</feature>
<dbReference type="OMA" id="ERTRTHE"/>
<sequence>MNGVGTILDVLLRIAGNLPVKFFVTSRPKPGIRHRVEARCDQSRLMCVLHEIEKSLVQADIELYLREELASSVSGSDLRQLAKLSGSFFIYAATAIRYVRQTGTMVDPDQLEAILGSSSNPGYQHSDIDRLYTTILDSAVNQSGLEPQEQQQIYVILWTAVCTREPVNIDILAALAGIKPTKANILLQSLYLVLHVSQTTKVITTLHALFPDFIFDETRSAKFYCDEARHSQTMAKQCFEVMRHQLRFNICGLDSSFITNSEVQDLDARIRRSISPTLSYAAHHWGHHVVKSEPCEMLWRGLEQFLSHRLLFWMEVLNLKRTLDKGIGMLSAHAKPPDLITFLNDSWIFMSKYAAGSASRSTPHIYISALAFCHHSSSVYKQYWGRTRGLLNLQGSVMEQSETALLATWRMDSTPYSLAFHPDGSRFAAGFCRLGMNYGDTDIGSTIHVKVFHAHNGTVALGPLEGHTKDVGCVTFSPDGSLLASGSDDSTILVRDSDTGNLIYDVIRGHERGVTSVCFSPNSRYILSGSYDQTTQMWDSGNGSLIPNSIKHHPSSVLCAAFSPDGQHIACGLESDESPIVVYDAFTSKSLPFPFDAHPSSVYSITFLPNGKDLVTGHESSELNVWSLKDGIASHSPRKVHQIMITSVRFLALGDKLVTASYDRQMYIWDVENGYSNPCLLNTNGLEIYSAVFSPDGTRVASCSMDGFKMWNALHSTSSHTQRWKTPTNGIYSVAISPDGSCIAAAGGDKAIYMFNAHDGTPALEPLVAHIKEINSVAFLPDGKYLASGGADNAICLWDSTTGKLLFVPLRGHEGSIRSVLFSPDSRRMVSASHGGTVQMWDVGNGTLIPSDLIGRHEHKADSVAFSPDGRRIAFGCRDGRIRIWDLQTLALVSNLPVAKQQCGVIYSVTFSPDGTLIASRSYDGGIRVFDSHSCNLVVGPLEEYYTGFNQCPVVFSPDGNHIVSGSNDGNVWVWRVEDGAPACEALRGYHYLHTLVAYSPDGTYIVSGAWGSTIRVWRAPGRRAISSSSQYDSSTSDQREPHTAIAGGWMIGGDGWEQNRNSQLLFWVPSTMIRFPPPLRGLYTIAPEGILRADYSQPKVSTLGTVDERPYIDLSQLLFWVPSDMVKLFPSIESVYTIGPEGILRADYSQPLLLGEEWHRCYVG</sequence>
<dbReference type="PROSITE" id="PS00678">
    <property type="entry name" value="WD_REPEATS_1"/>
    <property type="match status" value="2"/>
</dbReference>
<name>L8WHN4_THACA</name>
<feature type="repeat" description="WD" evidence="3">
    <location>
        <begin position="810"/>
        <end position="851"/>
    </location>
</feature>
<gene>
    <name evidence="4" type="ORF">AG1IA_09691</name>
</gene>
<evidence type="ECO:0000313" key="4">
    <source>
        <dbReference type="EMBL" id="ELU36278.1"/>
    </source>
</evidence>
<dbReference type="PRINTS" id="PR00320">
    <property type="entry name" value="GPROTEINBRPT"/>
</dbReference>
<dbReference type="InterPro" id="IPR001680">
    <property type="entry name" value="WD40_rpt"/>
</dbReference>
<dbReference type="OrthoDB" id="163438at2759"/>
<dbReference type="HOGENOM" id="CLU_000288_6_3_1"/>
<proteinExistence type="predicted"/>
<feature type="repeat" description="WD" evidence="3">
    <location>
        <begin position="954"/>
        <end position="985"/>
    </location>
</feature>
<dbReference type="AlphaFoldDB" id="L8WHN4"/>
<keyword evidence="2" id="KW-0677">Repeat</keyword>
<accession>L8WHN4</accession>
<dbReference type="Pfam" id="PF00400">
    <property type="entry name" value="WD40"/>
    <property type="match status" value="13"/>
</dbReference>
<feature type="repeat" description="WD" evidence="3">
    <location>
        <begin position="854"/>
        <end position="895"/>
    </location>
</feature>
<dbReference type="Proteomes" id="UP000011668">
    <property type="component" value="Unassembled WGS sequence"/>
</dbReference>
<feature type="repeat" description="WD" evidence="3">
    <location>
        <begin position="595"/>
        <end position="636"/>
    </location>
</feature>
<feature type="repeat" description="WD" evidence="3">
    <location>
        <begin position="464"/>
        <end position="505"/>
    </location>
</feature>
<feature type="repeat" description="WD" evidence="3">
    <location>
        <begin position="507"/>
        <end position="548"/>
    </location>
</feature>
<dbReference type="InterPro" id="IPR036322">
    <property type="entry name" value="WD40_repeat_dom_sf"/>
</dbReference>
<feature type="repeat" description="WD" evidence="3">
    <location>
        <begin position="987"/>
        <end position="1028"/>
    </location>
</feature>
<feature type="repeat" description="WD" evidence="3">
    <location>
        <begin position="638"/>
        <end position="674"/>
    </location>
</feature>
<dbReference type="SUPFAM" id="SSF50978">
    <property type="entry name" value="WD40 repeat-like"/>
    <property type="match status" value="2"/>
</dbReference>
<dbReference type="CDD" id="cd00200">
    <property type="entry name" value="WD40"/>
    <property type="match status" value="2"/>
</dbReference>
<evidence type="ECO:0000256" key="2">
    <source>
        <dbReference type="ARBA" id="ARBA00022737"/>
    </source>
</evidence>
<evidence type="ECO:0000256" key="3">
    <source>
        <dbReference type="PROSITE-ProRule" id="PRU00221"/>
    </source>
</evidence>
<dbReference type="Gene3D" id="2.130.10.10">
    <property type="entry name" value="YVTN repeat-like/Quinoprotein amine dehydrogenase"/>
    <property type="match status" value="5"/>
</dbReference>
<keyword evidence="5" id="KW-1185">Reference proteome</keyword>
<dbReference type="PROSITE" id="PS50082">
    <property type="entry name" value="WD_REPEATS_2"/>
    <property type="match status" value="10"/>
</dbReference>
<feature type="repeat" description="WD" evidence="3">
    <location>
        <begin position="906"/>
        <end position="931"/>
    </location>
</feature>
<dbReference type="STRING" id="983506.L8WHN4"/>
<evidence type="ECO:0000313" key="5">
    <source>
        <dbReference type="Proteomes" id="UP000011668"/>
    </source>
</evidence>
<evidence type="ECO:0000256" key="1">
    <source>
        <dbReference type="ARBA" id="ARBA00022574"/>
    </source>
</evidence>